<dbReference type="PANTHER" id="PTHR45999:SF4">
    <property type="entry name" value="UNC-13-4A, ISOFORM B"/>
    <property type="match status" value="1"/>
</dbReference>
<organism evidence="2 3">
    <name type="scientific">Lymnaea stagnalis</name>
    <name type="common">Great pond snail</name>
    <name type="synonym">Helix stagnalis</name>
    <dbReference type="NCBI Taxonomy" id="6523"/>
    <lineage>
        <taxon>Eukaryota</taxon>
        <taxon>Metazoa</taxon>
        <taxon>Spiralia</taxon>
        <taxon>Lophotrochozoa</taxon>
        <taxon>Mollusca</taxon>
        <taxon>Gastropoda</taxon>
        <taxon>Heterobranchia</taxon>
        <taxon>Euthyneura</taxon>
        <taxon>Panpulmonata</taxon>
        <taxon>Hygrophila</taxon>
        <taxon>Lymnaeoidea</taxon>
        <taxon>Lymnaeidae</taxon>
        <taxon>Lymnaea</taxon>
    </lineage>
</organism>
<dbReference type="GO" id="GO:0099503">
    <property type="term" value="C:secretory vesicle"/>
    <property type="evidence" value="ECO:0007669"/>
    <property type="project" value="TreeGrafter"/>
</dbReference>
<name>A0AAV2IC18_LYMST</name>
<keyword evidence="1" id="KW-0268">Exocytosis</keyword>
<dbReference type="PANTHER" id="PTHR45999">
    <property type="entry name" value="UNC-13-4A, ISOFORM B"/>
    <property type="match status" value="1"/>
</dbReference>
<dbReference type="InterPro" id="IPR052095">
    <property type="entry name" value="UNC-13_domain"/>
</dbReference>
<gene>
    <name evidence="2" type="ORF">GSLYS_00017908001</name>
</gene>
<evidence type="ECO:0000313" key="3">
    <source>
        <dbReference type="Proteomes" id="UP001497497"/>
    </source>
</evidence>
<evidence type="ECO:0000313" key="2">
    <source>
        <dbReference type="EMBL" id="CAL1544395.1"/>
    </source>
</evidence>
<proteinExistence type="predicted"/>
<accession>A0AAV2IC18</accession>
<evidence type="ECO:0000256" key="1">
    <source>
        <dbReference type="ARBA" id="ARBA00022483"/>
    </source>
</evidence>
<keyword evidence="3" id="KW-1185">Reference proteome</keyword>
<dbReference type="Proteomes" id="UP001497497">
    <property type="component" value="Unassembled WGS sequence"/>
</dbReference>
<protein>
    <submittedName>
        <fullName evidence="2">Uncharacterized protein</fullName>
    </submittedName>
</protein>
<dbReference type="GO" id="GO:0006887">
    <property type="term" value="P:exocytosis"/>
    <property type="evidence" value="ECO:0007669"/>
    <property type="project" value="UniProtKB-KW"/>
</dbReference>
<reference evidence="2 3" key="1">
    <citation type="submission" date="2024-04" db="EMBL/GenBank/DDBJ databases">
        <authorList>
            <consortium name="Genoscope - CEA"/>
            <person name="William W."/>
        </authorList>
    </citation>
    <scope>NUCLEOTIDE SEQUENCE [LARGE SCALE GENOMIC DNA]</scope>
</reference>
<sequence length="642" mass="73445">MFSTHSSVTQLKPETITKCLKDSEERHWSVGDLANLSGQGSHEGSDQDLGSMLLGQSTCLSKIHGYFSQLESRKCCLHLACRRSTFNSMRVLPTSVPADDGSSKNKQPAISINILDNKSLRTFKHAYLCAVYPVLAAPDPPTTPSPEMLDSLRFIASETFRGSISRNFPESIPPSRSRSRSVTPYSLHDSGVEEADETGFIPMESICEQLQRAFGLSKAVFRQYEALLVKAYAKKSSQMLLAEELSGQLILLETNSHPFYSPSHFITQNGYDLWQKQERNHISELLNKFWQLSLPFPGYSQDLISELSTIHEDYHVLLTKLLEYERQFRQEDENSANTTGFTPLSSASSRLLLEFGMRYGIGELYRKVSLLHCLTSEFCASVGHLTYMNSLVASIQHMLPSNKTSLVMVKQELDILHSSLQVLKAQTCKALSQMKYLFPGNRPIEGLECLLSLLQTVLSLINYLAPSNNPKECLDTYVRHTIQNIFRPTYEMFKTVALEDLSQGRTEEMDLRLLSVLIEDIREDVSDYRNNFDGSFMQFCYVSQMAASSFYEFLMEDVERFTGYHTRYQTSPVIELQLVAIMYRLNKLDEDWKLYILPQQQTWRRCFLPCLFQWCQVLQTHMQNFVVEAVSNDVVSWRYVVF</sequence>
<dbReference type="AlphaFoldDB" id="A0AAV2IC18"/>
<dbReference type="EMBL" id="CAXITT010000618">
    <property type="protein sequence ID" value="CAL1544395.1"/>
    <property type="molecule type" value="Genomic_DNA"/>
</dbReference>
<comment type="caution">
    <text evidence="2">The sequence shown here is derived from an EMBL/GenBank/DDBJ whole genome shotgun (WGS) entry which is preliminary data.</text>
</comment>